<dbReference type="PROSITE" id="PS51126">
    <property type="entry name" value="DILUTE"/>
    <property type="match status" value="1"/>
</dbReference>
<sequence>MHLEMTTPAKSLFAAVENTSSYTAGDWSRASLHDLVRELCVSHWSDPEDILAEIRLYAARNRAAHSNLEHFIEAGDVAMLAKTLDEDATDLDDLCPSELLPYKEVVRKVVRVFRDEWFDLTVPGNMKDPMNWHTMPGLLEKVSQMKEASTRRAKRVANPVQAELRDADETILDGKENVEILLELLSIEPDTLPSDPKSE</sequence>
<accession>A0A4U0X4K5</accession>
<organism evidence="2 3">
    <name type="scientific">Friedmanniomyces simplex</name>
    <dbReference type="NCBI Taxonomy" id="329884"/>
    <lineage>
        <taxon>Eukaryota</taxon>
        <taxon>Fungi</taxon>
        <taxon>Dikarya</taxon>
        <taxon>Ascomycota</taxon>
        <taxon>Pezizomycotina</taxon>
        <taxon>Dothideomycetes</taxon>
        <taxon>Dothideomycetidae</taxon>
        <taxon>Mycosphaerellales</taxon>
        <taxon>Teratosphaeriaceae</taxon>
        <taxon>Friedmanniomyces</taxon>
    </lineage>
</organism>
<proteinExistence type="predicted"/>
<gene>
    <name evidence="2" type="ORF">B0A55_08161</name>
</gene>
<comment type="caution">
    <text evidence="2">The sequence shown here is derived from an EMBL/GenBank/DDBJ whole genome shotgun (WGS) entry which is preliminary data.</text>
</comment>
<protein>
    <recommendedName>
        <fullName evidence="1">Dilute domain-containing protein</fullName>
    </recommendedName>
</protein>
<reference evidence="2 3" key="1">
    <citation type="submission" date="2017-03" db="EMBL/GenBank/DDBJ databases">
        <title>Genomes of endolithic fungi from Antarctica.</title>
        <authorList>
            <person name="Coleine C."/>
            <person name="Masonjones S."/>
            <person name="Stajich J.E."/>
        </authorList>
    </citation>
    <scope>NUCLEOTIDE SEQUENCE [LARGE SCALE GENOMIC DNA]</scope>
    <source>
        <strain evidence="2 3">CCFEE 5184</strain>
    </source>
</reference>
<dbReference type="Proteomes" id="UP000309340">
    <property type="component" value="Unassembled WGS sequence"/>
</dbReference>
<name>A0A4U0X4K5_9PEZI</name>
<keyword evidence="3" id="KW-1185">Reference proteome</keyword>
<feature type="domain" description="Dilute" evidence="1">
    <location>
        <begin position="1"/>
        <end position="137"/>
    </location>
</feature>
<evidence type="ECO:0000259" key="1">
    <source>
        <dbReference type="PROSITE" id="PS51126"/>
    </source>
</evidence>
<evidence type="ECO:0000313" key="3">
    <source>
        <dbReference type="Proteomes" id="UP000309340"/>
    </source>
</evidence>
<dbReference type="EMBL" id="NAJQ01000453">
    <property type="protein sequence ID" value="TKA69345.1"/>
    <property type="molecule type" value="Genomic_DNA"/>
</dbReference>
<dbReference type="AlphaFoldDB" id="A0A4U0X4K5"/>
<dbReference type="InterPro" id="IPR002710">
    <property type="entry name" value="Dilute_dom"/>
</dbReference>
<evidence type="ECO:0000313" key="2">
    <source>
        <dbReference type="EMBL" id="TKA69345.1"/>
    </source>
</evidence>